<sequence>MSRDTIQQSFIFEEDGIRQVTDQITDAYESGYHSKETQREDGFEI</sequence>
<proteinExistence type="predicted"/>
<dbReference type="EMBL" id="JAFBFI010000009">
    <property type="protein sequence ID" value="MBM7692884.1"/>
    <property type="molecule type" value="Genomic_DNA"/>
</dbReference>
<dbReference type="RefSeq" id="WP_204543196.1">
    <property type="nucleotide sequence ID" value="NZ_JAFBFI010000009.1"/>
</dbReference>
<evidence type="ECO:0000313" key="1">
    <source>
        <dbReference type="EMBL" id="MBM7692884.1"/>
    </source>
</evidence>
<gene>
    <name evidence="1" type="ORF">JOC77_002315</name>
</gene>
<reference evidence="1 2" key="1">
    <citation type="submission" date="2021-01" db="EMBL/GenBank/DDBJ databases">
        <title>Genomic Encyclopedia of Type Strains, Phase IV (KMG-IV): sequencing the most valuable type-strain genomes for metagenomic binning, comparative biology and taxonomic classification.</title>
        <authorList>
            <person name="Goeker M."/>
        </authorList>
    </citation>
    <scope>NUCLEOTIDE SEQUENCE [LARGE SCALE GENOMIC DNA]</scope>
    <source>
        <strain evidence="1 2">DSM 105482</strain>
    </source>
</reference>
<protein>
    <submittedName>
        <fullName evidence="1">Uncharacterized protein</fullName>
    </submittedName>
</protein>
<accession>A0ABS2QJH7</accession>
<keyword evidence="2" id="KW-1185">Reference proteome</keyword>
<evidence type="ECO:0000313" key="2">
    <source>
        <dbReference type="Proteomes" id="UP000823486"/>
    </source>
</evidence>
<name>A0ABS2QJH7_9BACI</name>
<dbReference type="Proteomes" id="UP000823486">
    <property type="component" value="Unassembled WGS sequence"/>
</dbReference>
<comment type="caution">
    <text evidence="1">The sequence shown here is derived from an EMBL/GenBank/DDBJ whole genome shotgun (WGS) entry which is preliminary data.</text>
</comment>
<organism evidence="1 2">
    <name type="scientific">Peribacillus deserti</name>
    <dbReference type="NCBI Taxonomy" id="673318"/>
    <lineage>
        <taxon>Bacteria</taxon>
        <taxon>Bacillati</taxon>
        <taxon>Bacillota</taxon>
        <taxon>Bacilli</taxon>
        <taxon>Bacillales</taxon>
        <taxon>Bacillaceae</taxon>
        <taxon>Peribacillus</taxon>
    </lineage>
</organism>